<dbReference type="Gene3D" id="1.25.10.10">
    <property type="entry name" value="Leucine-rich Repeat Variant"/>
    <property type="match status" value="1"/>
</dbReference>
<feature type="compositionally biased region" description="Basic residues" evidence="4">
    <location>
        <begin position="1"/>
        <end position="10"/>
    </location>
</feature>
<dbReference type="GO" id="GO:0042273">
    <property type="term" value="P:ribosomal large subunit biogenesis"/>
    <property type="evidence" value="ECO:0007669"/>
    <property type="project" value="EnsemblFungi"/>
</dbReference>
<reference evidence="6 7" key="1">
    <citation type="journal article" date="2011" name="Proc. Natl. Acad. Sci. U.S.A.">
        <title>Evolutionary erosion of yeast sex chromosomes by mating-type switching accidents.</title>
        <authorList>
            <person name="Gordon J.L."/>
            <person name="Armisen D."/>
            <person name="Proux-Wera E."/>
            <person name="Oheigeartaigh S.S."/>
            <person name="Byrne K.P."/>
            <person name="Wolfe K.H."/>
        </authorList>
    </citation>
    <scope>NUCLEOTIDE SEQUENCE [LARGE SCALE GENOMIC DNA]</scope>
    <source>
        <strain evidence="7">ATCC 34711 / CBS 6284 / DSM 70876 / NBRC 10599 / NRRL Y-10934 / UCD 77-7</strain>
    </source>
</reference>
<dbReference type="GO" id="GO:0048027">
    <property type="term" value="F:mRNA 5'-UTR binding"/>
    <property type="evidence" value="ECO:0007669"/>
    <property type="project" value="EnsemblFungi"/>
</dbReference>
<feature type="compositionally biased region" description="Acidic residues" evidence="4">
    <location>
        <begin position="66"/>
        <end position="82"/>
    </location>
</feature>
<feature type="region of interest" description="Disordered" evidence="4">
    <location>
        <begin position="1"/>
        <end position="98"/>
    </location>
</feature>
<sequence>MTTIKKKQNSSKRSLKESKDSKKIKKARISIESSDDDLDFISDEEHANDKDVSEQEEEVNDAKSDEESEDQNDEDSGEESNEDTPTSNDDSNDNHTEQRKLLKERKLQRKSGIQVQQIKQLWEKLRVKSPPIPKEIRNKLCGEIWELSKDCIKDLIMKHDSSRVVQTLVKYCDKERREQIVQSLKGNYYVLATSAYGKYLLVKLLHYGTKDSRQIIIDELHGSLRKLMRHREGAYVVEDLFVLYASHEQKQQMIKEFWGAEYAVFKDSYKNEDIKQVCKNTEKRDIIAKNLIGTISASINKGSTGFQILHAAMREYIKIMNDEECSEMIELLHEQIAELVHTPEGCEVACVLIARGNAKERKSIIRGLKAHGSKLMQNEYGNLILITLFMTVDDTVLMFKTFGPVLKENFVEIICDKYGRRPFLYLLKELNGKYFYPQIKKDLLKYKEMSQSKKDDKQRRLELLDKFGSLILSQLNKNFEDIIENNLGIQMIQEVLQCERIYEEDKIATLIEKIIKTGMKDDSMYCRLLKSLIQGGCWNNQLKQLEPFKKIENLVGVEFGVKLFNEVIEGNILEWIENEDCSFCIVSLYETLHGKKEGEGFEKELKEVDLQNVESKGGKLLLKLMNN</sequence>
<feature type="compositionally biased region" description="Acidic residues" evidence="4">
    <location>
        <begin position="33"/>
        <end position="42"/>
    </location>
</feature>
<dbReference type="GO" id="GO:0015934">
    <property type="term" value="C:large ribosomal subunit"/>
    <property type="evidence" value="ECO:0007669"/>
    <property type="project" value="EnsemblFungi"/>
</dbReference>
<dbReference type="Pfam" id="PF08144">
    <property type="entry name" value="CPL"/>
    <property type="match status" value="1"/>
</dbReference>
<dbReference type="EMBL" id="HE806317">
    <property type="protein sequence ID" value="CCH59070.1"/>
    <property type="molecule type" value="Genomic_DNA"/>
</dbReference>
<dbReference type="InterPro" id="IPR012959">
    <property type="entry name" value="CPL_dom"/>
</dbReference>
<keyword evidence="2" id="KW-0694">RNA-binding</keyword>
<dbReference type="GO" id="GO:0003730">
    <property type="term" value="F:mRNA 3'-UTR binding"/>
    <property type="evidence" value="ECO:0007669"/>
    <property type="project" value="EnsemblFungi"/>
</dbReference>
<dbReference type="InterPro" id="IPR011989">
    <property type="entry name" value="ARM-like"/>
</dbReference>
<feature type="repeat" description="Pumilio" evidence="3">
    <location>
        <begin position="219"/>
        <end position="255"/>
    </location>
</feature>
<dbReference type="GO" id="GO:0050821">
    <property type="term" value="P:protein stabilization"/>
    <property type="evidence" value="ECO:0007669"/>
    <property type="project" value="EnsemblFungi"/>
</dbReference>
<dbReference type="InterPro" id="IPR033133">
    <property type="entry name" value="PUM-HD"/>
</dbReference>
<dbReference type="InterPro" id="IPR016024">
    <property type="entry name" value="ARM-type_fold"/>
</dbReference>
<dbReference type="PROSITE" id="PS50303">
    <property type="entry name" value="PUM_HD"/>
    <property type="match status" value="1"/>
</dbReference>
<evidence type="ECO:0000256" key="2">
    <source>
        <dbReference type="ARBA" id="ARBA00022884"/>
    </source>
</evidence>
<dbReference type="InterPro" id="IPR001313">
    <property type="entry name" value="Pumilio_RNA-bd_rpt"/>
</dbReference>
<gene>
    <name evidence="6" type="primary">TBLA0B02280</name>
    <name evidence="6" type="ORF">TBLA_0B02280</name>
</gene>
<evidence type="ECO:0000259" key="5">
    <source>
        <dbReference type="PROSITE" id="PS50303"/>
    </source>
</evidence>
<dbReference type="KEGG" id="tbl:TBLA_0B02280"/>
<dbReference type="PANTHER" id="PTHR13389">
    <property type="entry name" value="PUMILIO HOMOLOG 3"/>
    <property type="match status" value="1"/>
</dbReference>
<dbReference type="Proteomes" id="UP000002866">
    <property type="component" value="Chromosome 2"/>
</dbReference>
<evidence type="ECO:0000256" key="3">
    <source>
        <dbReference type="PROSITE-ProRule" id="PRU00317"/>
    </source>
</evidence>
<dbReference type="GeneID" id="14494254"/>
<evidence type="ECO:0000256" key="1">
    <source>
        <dbReference type="ARBA" id="ARBA00022737"/>
    </source>
</evidence>
<accession>I2GY68</accession>
<dbReference type="PROSITE" id="PS50302">
    <property type="entry name" value="PUM"/>
    <property type="match status" value="3"/>
</dbReference>
<protein>
    <recommendedName>
        <fullName evidence="5">PUM-HD domain-containing protein</fullName>
    </recommendedName>
</protein>
<keyword evidence="7" id="KW-1185">Reference proteome</keyword>
<dbReference type="AlphaFoldDB" id="I2GY68"/>
<feature type="compositionally biased region" description="Basic and acidic residues" evidence="4">
    <location>
        <begin position="43"/>
        <end position="53"/>
    </location>
</feature>
<dbReference type="GO" id="GO:0070180">
    <property type="term" value="F:large ribosomal subunit rRNA binding"/>
    <property type="evidence" value="ECO:0007669"/>
    <property type="project" value="EnsemblFungi"/>
</dbReference>
<name>I2GY68_HENB6</name>
<dbReference type="GO" id="GO:0101031">
    <property type="term" value="C:protein folding chaperone complex"/>
    <property type="evidence" value="ECO:0007669"/>
    <property type="project" value="EnsemblFungi"/>
</dbReference>
<feature type="repeat" description="Pumilio" evidence="3">
    <location>
        <begin position="183"/>
        <end position="218"/>
    </location>
</feature>
<dbReference type="RefSeq" id="XP_004178589.1">
    <property type="nucleotide sequence ID" value="XM_004178541.1"/>
</dbReference>
<dbReference type="eggNOG" id="KOG2050">
    <property type="taxonomic scope" value="Eukaryota"/>
</dbReference>
<dbReference type="GO" id="GO:0000900">
    <property type="term" value="F:mRNA regulatory element binding translation repressor activity"/>
    <property type="evidence" value="ECO:0007669"/>
    <property type="project" value="EnsemblFungi"/>
</dbReference>
<dbReference type="GO" id="GO:0005730">
    <property type="term" value="C:nucleolus"/>
    <property type="evidence" value="ECO:0007669"/>
    <property type="project" value="EnsemblFungi"/>
</dbReference>
<dbReference type="OMA" id="YGPEFSI"/>
<dbReference type="PANTHER" id="PTHR13389:SF0">
    <property type="entry name" value="PUMILIO HOMOLOG 3"/>
    <property type="match status" value="1"/>
</dbReference>
<dbReference type="HOGENOM" id="CLU_013994_1_0_1"/>
<evidence type="ECO:0000313" key="6">
    <source>
        <dbReference type="EMBL" id="CCH59070.1"/>
    </source>
</evidence>
<dbReference type="GO" id="GO:0030687">
    <property type="term" value="C:preribosome, large subunit precursor"/>
    <property type="evidence" value="ECO:0007669"/>
    <property type="project" value="EnsemblFungi"/>
</dbReference>
<dbReference type="SUPFAM" id="SSF48371">
    <property type="entry name" value="ARM repeat"/>
    <property type="match status" value="1"/>
</dbReference>
<dbReference type="Pfam" id="PF00806">
    <property type="entry name" value="PUF"/>
    <property type="match status" value="3"/>
</dbReference>
<organism evidence="6 7">
    <name type="scientific">Henningerozyma blattae (strain ATCC 34711 / CBS 6284 / DSM 70876 / NBRC 10599 / NRRL Y-10934 / UCD 77-7)</name>
    <name type="common">Yeast</name>
    <name type="synonym">Tetrapisispora blattae</name>
    <dbReference type="NCBI Taxonomy" id="1071380"/>
    <lineage>
        <taxon>Eukaryota</taxon>
        <taxon>Fungi</taxon>
        <taxon>Dikarya</taxon>
        <taxon>Ascomycota</taxon>
        <taxon>Saccharomycotina</taxon>
        <taxon>Saccharomycetes</taxon>
        <taxon>Saccharomycetales</taxon>
        <taxon>Saccharomycetaceae</taxon>
        <taxon>Henningerozyma</taxon>
    </lineage>
</organism>
<feature type="repeat" description="Pumilio" evidence="3">
    <location>
        <begin position="146"/>
        <end position="182"/>
    </location>
</feature>
<dbReference type="STRING" id="1071380.I2GY68"/>
<evidence type="ECO:0000313" key="7">
    <source>
        <dbReference type="Proteomes" id="UP000002866"/>
    </source>
</evidence>
<keyword evidence="1" id="KW-0677">Repeat</keyword>
<dbReference type="InterPro" id="IPR040059">
    <property type="entry name" value="PUM3"/>
</dbReference>
<feature type="domain" description="PUM-HD" evidence="5">
    <location>
        <begin position="160"/>
        <end position="536"/>
    </location>
</feature>
<dbReference type="InParanoid" id="I2GY68"/>
<evidence type="ECO:0000256" key="4">
    <source>
        <dbReference type="SAM" id="MobiDB-lite"/>
    </source>
</evidence>
<dbReference type="FunCoup" id="I2GY68">
    <property type="interactions" value="1065"/>
</dbReference>
<dbReference type="SMART" id="SM00025">
    <property type="entry name" value="Pumilio"/>
    <property type="match status" value="6"/>
</dbReference>
<dbReference type="OrthoDB" id="497380at2759"/>
<proteinExistence type="predicted"/>